<dbReference type="WBParaSite" id="PSAMB.scaffold2197size24676.g16794.t1">
    <property type="protein sequence ID" value="PSAMB.scaffold2197size24676.g16794.t1"/>
    <property type="gene ID" value="PSAMB.scaffold2197size24676.g16794"/>
</dbReference>
<dbReference type="InterPro" id="IPR013126">
    <property type="entry name" value="Hsp_70_fam"/>
</dbReference>
<evidence type="ECO:0000313" key="4">
    <source>
        <dbReference type="Proteomes" id="UP000887566"/>
    </source>
</evidence>
<sequence length="189" mass="21155">MGDFILLRLRRGGGPPRSCICCSKLFFHHVTEVCKLRQPNEDDAVAAVSAESIGCHEEDTFPIRLAKDDSSRPTLDTFDVSILTIAEGSLFEVKSTAGDTHLGGEDFDNRLVTHFIQKFQRKYGKDLRSNPRALRRLRTACERAKRTLSSSAEAAIVKLSEHSFHARKNTETVLSDAKNETQTHIQINN</sequence>
<dbReference type="AlphaFoldDB" id="A0A914VLL0"/>
<dbReference type="GO" id="GO:0005524">
    <property type="term" value="F:ATP binding"/>
    <property type="evidence" value="ECO:0007669"/>
    <property type="project" value="UniProtKB-KW"/>
</dbReference>
<comment type="similarity">
    <text evidence="1">Belongs to the heat shock protein 70 family.</text>
</comment>
<dbReference type="SUPFAM" id="SSF53067">
    <property type="entry name" value="Actin-like ATPase domain"/>
    <property type="match status" value="1"/>
</dbReference>
<dbReference type="Gene3D" id="3.30.420.40">
    <property type="match status" value="1"/>
</dbReference>
<keyword evidence="4" id="KW-1185">Reference proteome</keyword>
<evidence type="ECO:0000256" key="2">
    <source>
        <dbReference type="ARBA" id="ARBA00022741"/>
    </source>
</evidence>
<dbReference type="GO" id="GO:0140662">
    <property type="term" value="F:ATP-dependent protein folding chaperone"/>
    <property type="evidence" value="ECO:0007669"/>
    <property type="project" value="InterPro"/>
</dbReference>
<reference evidence="5" key="1">
    <citation type="submission" date="2022-11" db="UniProtKB">
        <authorList>
            <consortium name="WormBaseParasite"/>
        </authorList>
    </citation>
    <scope>IDENTIFICATION</scope>
</reference>
<dbReference type="FunFam" id="3.90.640.10:FF:000134">
    <property type="entry name" value="Heat shock cognate 71 kDa protein"/>
    <property type="match status" value="1"/>
</dbReference>
<name>A0A914VLL0_9BILA</name>
<dbReference type="Gene3D" id="3.90.640.10">
    <property type="entry name" value="Actin, Chain A, domain 4"/>
    <property type="match status" value="1"/>
</dbReference>
<proteinExistence type="inferred from homology"/>
<dbReference type="Proteomes" id="UP000887566">
    <property type="component" value="Unplaced"/>
</dbReference>
<evidence type="ECO:0000313" key="5">
    <source>
        <dbReference type="WBParaSite" id="PSAMB.scaffold2197size24676.g16794.t1"/>
    </source>
</evidence>
<protein>
    <submittedName>
        <fullName evidence="5">Heat shock protein 70</fullName>
    </submittedName>
</protein>
<accession>A0A914VLL0</accession>
<keyword evidence="2" id="KW-0547">Nucleotide-binding</keyword>
<dbReference type="InterPro" id="IPR043129">
    <property type="entry name" value="ATPase_NBD"/>
</dbReference>
<evidence type="ECO:0000256" key="1">
    <source>
        <dbReference type="ARBA" id="ARBA00007381"/>
    </source>
</evidence>
<dbReference type="PANTHER" id="PTHR19375">
    <property type="entry name" value="HEAT SHOCK PROTEIN 70KDA"/>
    <property type="match status" value="1"/>
</dbReference>
<keyword evidence="3" id="KW-0067">ATP-binding</keyword>
<evidence type="ECO:0000256" key="3">
    <source>
        <dbReference type="ARBA" id="ARBA00022840"/>
    </source>
</evidence>
<dbReference type="Pfam" id="PF00012">
    <property type="entry name" value="HSP70"/>
    <property type="match status" value="1"/>
</dbReference>
<organism evidence="4 5">
    <name type="scientific">Plectus sambesii</name>
    <dbReference type="NCBI Taxonomy" id="2011161"/>
    <lineage>
        <taxon>Eukaryota</taxon>
        <taxon>Metazoa</taxon>
        <taxon>Ecdysozoa</taxon>
        <taxon>Nematoda</taxon>
        <taxon>Chromadorea</taxon>
        <taxon>Plectida</taxon>
        <taxon>Plectina</taxon>
        <taxon>Plectoidea</taxon>
        <taxon>Plectidae</taxon>
        <taxon>Plectus</taxon>
    </lineage>
</organism>